<keyword evidence="3" id="KW-0067">ATP-binding</keyword>
<keyword evidence="1" id="KW-0175">Coiled coil</keyword>
<keyword evidence="3" id="KW-0547">Nucleotide-binding</keyword>
<dbReference type="PANTHER" id="PTHR32182:SF0">
    <property type="entry name" value="DNA REPLICATION AND REPAIR PROTEIN RECF"/>
    <property type="match status" value="1"/>
</dbReference>
<dbReference type="Pfam" id="PF13555">
    <property type="entry name" value="AAA_29"/>
    <property type="match status" value="1"/>
</dbReference>
<evidence type="ECO:0000256" key="1">
    <source>
        <dbReference type="SAM" id="Coils"/>
    </source>
</evidence>
<dbReference type="EMBL" id="JBIGHX010000008">
    <property type="protein sequence ID" value="MFG6463882.1"/>
    <property type="molecule type" value="Genomic_DNA"/>
</dbReference>
<name>A0ABW7GPI1_9BURK</name>
<organism evidence="3 4">
    <name type="scientific">Pelomonas lactea</name>
    <dbReference type="NCBI Taxonomy" id="3299030"/>
    <lineage>
        <taxon>Bacteria</taxon>
        <taxon>Pseudomonadati</taxon>
        <taxon>Pseudomonadota</taxon>
        <taxon>Betaproteobacteria</taxon>
        <taxon>Burkholderiales</taxon>
        <taxon>Sphaerotilaceae</taxon>
        <taxon>Roseateles</taxon>
    </lineage>
</organism>
<dbReference type="InterPro" id="IPR027417">
    <property type="entry name" value="P-loop_NTPase"/>
</dbReference>
<keyword evidence="4" id="KW-1185">Reference proteome</keyword>
<accession>A0ABW7GPI1</accession>
<feature type="region of interest" description="Disordered" evidence="2">
    <location>
        <begin position="621"/>
        <end position="688"/>
    </location>
</feature>
<sequence length="938" mass="104591">MFHLQSLELLHWDYCQRVTLPLDGAIITIAGPNGSGKTTLLDAMRTLLGLECSGGRTYKTYARHANAETAWLRALVDNRPRSRQNSSRPFASSLLYADQVTLACRIERHGGDWVRRYVILDGVHEIEQLAEKGDRDWLGIEAWKKRLEAAGLTRAIGRVLALEQGQTDRLCELSPKELLRLVFEVFGDQEVLDRYEQARSHQQQLGKEVEQAAAELAHTQAQLSDLANRVNSHRQYQLKVQERERLATEVLPVLRWSEARERITRDARELHRQRLFASGDIKALSEKRAALHSLFTAQEAAKERLKALDGERREARAAFDAAREAERPAEALVKREDELKALADVEADAAALTAKMQELATERDRLRADYTRASDKAAKAQTALGELSGKRLPPPPPEVAPMKRALDDAGIAHYLVADSIDIADETWRAAAEGLLRPSRWVVVLKHRSDEGRAFDIAAKQRYRHYVVSDTAPVTQAPAGTLLAALNVSAPLPAWLARQLGGIRCVTSTEEGAKVGGEWITTDAYYRDGRGGRSVFVEPRDHQFGASAVDSRRGALEAELARWDGELSRIAKAQAEVERQFKDVQRAAVGHKAAQELSERADEFAEARTRLPVLRQARAEASTRMSALDSEHERVVRESTRSEQAYEGAQIALKDGEGSAAGRLREHEAKREALRKASQESRKQKAQFPPAWVTPAALAAVRDEFENARQAEIRAHHVDQELQTGHWEVDASVVERHARMAAQVHEQDSQLSDRRASNEMARIAAFNARERYIDVLRATVRRYKKNVAELGELAGTTAEAVLPHLDNDDTVLAQAGLQVKFNFDGKGEVGLNDGEASGGQQVLKSLILLVGLMKDDETPGGFVFIDEPFAHLDVRNIQLVGHFLRSTRAQYLLTTPITHNVEVFEPSEITLVTSKKPRGERWAPPIAVLARRPEVSVYE</sequence>
<dbReference type="RefSeq" id="WP_394513090.1">
    <property type="nucleotide sequence ID" value="NZ_JBIGHX010000008.1"/>
</dbReference>
<feature type="compositionally biased region" description="Basic and acidic residues" evidence="2">
    <location>
        <begin position="662"/>
        <end position="682"/>
    </location>
</feature>
<proteinExistence type="predicted"/>
<feature type="coiled-coil region" evidence="1">
    <location>
        <begin position="298"/>
        <end position="383"/>
    </location>
</feature>
<dbReference type="SUPFAM" id="SSF52540">
    <property type="entry name" value="P-loop containing nucleoside triphosphate hydrolases"/>
    <property type="match status" value="1"/>
</dbReference>
<dbReference type="Gene3D" id="3.40.50.300">
    <property type="entry name" value="P-loop containing nucleotide triphosphate hydrolases"/>
    <property type="match status" value="2"/>
</dbReference>
<dbReference type="GO" id="GO:0005524">
    <property type="term" value="F:ATP binding"/>
    <property type="evidence" value="ECO:0007669"/>
    <property type="project" value="UniProtKB-KW"/>
</dbReference>
<evidence type="ECO:0000256" key="2">
    <source>
        <dbReference type="SAM" id="MobiDB-lite"/>
    </source>
</evidence>
<dbReference type="Proteomes" id="UP001606302">
    <property type="component" value="Unassembled WGS sequence"/>
</dbReference>
<feature type="coiled-coil region" evidence="1">
    <location>
        <begin position="195"/>
        <end position="229"/>
    </location>
</feature>
<feature type="compositionally biased region" description="Basic and acidic residues" evidence="2">
    <location>
        <begin position="628"/>
        <end position="640"/>
    </location>
</feature>
<dbReference type="PANTHER" id="PTHR32182">
    <property type="entry name" value="DNA REPLICATION AND REPAIR PROTEIN RECF"/>
    <property type="match status" value="1"/>
</dbReference>
<evidence type="ECO:0000313" key="3">
    <source>
        <dbReference type="EMBL" id="MFG6463882.1"/>
    </source>
</evidence>
<evidence type="ECO:0000313" key="4">
    <source>
        <dbReference type="Proteomes" id="UP001606302"/>
    </source>
</evidence>
<reference evidence="3 4" key="1">
    <citation type="submission" date="2024-08" db="EMBL/GenBank/DDBJ databases">
        <authorList>
            <person name="Lu H."/>
        </authorList>
    </citation>
    <scope>NUCLEOTIDE SEQUENCE [LARGE SCALE GENOMIC DNA]</scope>
    <source>
        <strain evidence="3 4">DXS20W</strain>
    </source>
</reference>
<gene>
    <name evidence="3" type="ORF">ACG04Q_20065</name>
</gene>
<protein>
    <submittedName>
        <fullName evidence="3">ATP-binding protein</fullName>
    </submittedName>
</protein>
<comment type="caution">
    <text evidence="3">The sequence shown here is derived from an EMBL/GenBank/DDBJ whole genome shotgun (WGS) entry which is preliminary data.</text>
</comment>